<feature type="signal peptide" evidence="1">
    <location>
        <begin position="1"/>
        <end position="21"/>
    </location>
</feature>
<dbReference type="AlphaFoldDB" id="A0A8J2Q6A0"/>
<dbReference type="InterPro" id="IPR019545">
    <property type="entry name" value="DM13_domain"/>
</dbReference>
<reference evidence="3" key="1">
    <citation type="submission" date="2021-06" db="EMBL/GenBank/DDBJ databases">
        <authorList>
            <person name="Hodson N. C."/>
            <person name="Mongue J. A."/>
            <person name="Jaron S. K."/>
        </authorList>
    </citation>
    <scope>NUCLEOTIDE SEQUENCE</scope>
</reference>
<evidence type="ECO:0000313" key="4">
    <source>
        <dbReference type="Proteomes" id="UP000708208"/>
    </source>
</evidence>
<organism evidence="3 4">
    <name type="scientific">Allacma fusca</name>
    <dbReference type="NCBI Taxonomy" id="39272"/>
    <lineage>
        <taxon>Eukaryota</taxon>
        <taxon>Metazoa</taxon>
        <taxon>Ecdysozoa</taxon>
        <taxon>Arthropoda</taxon>
        <taxon>Hexapoda</taxon>
        <taxon>Collembola</taxon>
        <taxon>Symphypleona</taxon>
        <taxon>Sminthuridae</taxon>
        <taxon>Allacma</taxon>
    </lineage>
</organism>
<feature type="chain" id="PRO_5035154827" description="DM13 domain-containing protein" evidence="1">
    <location>
        <begin position="22"/>
        <end position="161"/>
    </location>
</feature>
<evidence type="ECO:0000256" key="1">
    <source>
        <dbReference type="SAM" id="SignalP"/>
    </source>
</evidence>
<comment type="caution">
    <text evidence="3">The sequence shown here is derived from an EMBL/GenBank/DDBJ whole genome shotgun (WGS) entry which is preliminary data.</text>
</comment>
<gene>
    <name evidence="3" type="ORF">AFUS01_LOCUS45473</name>
</gene>
<keyword evidence="1" id="KW-0732">Signal</keyword>
<sequence>MAYRALLLLVIVAVFKAKVQSEEIIWFKPKTFKCEVTIKDSQTFSITNFMTGDAARLGPPSWFVVGNDEEFRFQYIQLSYTAALHNQANECAAIRTDKSAPTEFQLRLPGDLVMANLTYLSIYSPRYFHNFAYYPIPNYPGEPAPDTLRSPVCFWRDFDFD</sequence>
<dbReference type="PROSITE" id="PS51549">
    <property type="entry name" value="DM13"/>
    <property type="match status" value="1"/>
</dbReference>
<dbReference type="Proteomes" id="UP000708208">
    <property type="component" value="Unassembled WGS sequence"/>
</dbReference>
<feature type="domain" description="DM13" evidence="2">
    <location>
        <begin position="13"/>
        <end position="137"/>
    </location>
</feature>
<evidence type="ECO:0000313" key="3">
    <source>
        <dbReference type="EMBL" id="CAG7836206.1"/>
    </source>
</evidence>
<evidence type="ECO:0000259" key="2">
    <source>
        <dbReference type="PROSITE" id="PS51549"/>
    </source>
</evidence>
<protein>
    <recommendedName>
        <fullName evidence="2">DM13 domain-containing protein</fullName>
    </recommendedName>
</protein>
<proteinExistence type="predicted"/>
<name>A0A8J2Q6A0_9HEXA</name>
<keyword evidence="4" id="KW-1185">Reference proteome</keyword>
<dbReference type="EMBL" id="CAJVCH010570926">
    <property type="protein sequence ID" value="CAG7836206.1"/>
    <property type="molecule type" value="Genomic_DNA"/>
</dbReference>
<accession>A0A8J2Q6A0</accession>